<protein>
    <submittedName>
        <fullName evidence="1">Uncharacterized protein</fullName>
    </submittedName>
</protein>
<dbReference type="EMBL" id="VSRR010089892">
    <property type="protein sequence ID" value="MPC92037.1"/>
    <property type="molecule type" value="Genomic_DNA"/>
</dbReference>
<dbReference type="Proteomes" id="UP000324222">
    <property type="component" value="Unassembled WGS sequence"/>
</dbReference>
<dbReference type="AlphaFoldDB" id="A0A5B7JFA0"/>
<name>A0A5B7JFA0_PORTR</name>
<evidence type="ECO:0000313" key="2">
    <source>
        <dbReference type="Proteomes" id="UP000324222"/>
    </source>
</evidence>
<gene>
    <name evidence="1" type="ORF">E2C01_087107</name>
</gene>
<comment type="caution">
    <text evidence="1">The sequence shown here is derived from an EMBL/GenBank/DDBJ whole genome shotgun (WGS) entry which is preliminary data.</text>
</comment>
<accession>A0A5B7JFA0</accession>
<reference evidence="1 2" key="1">
    <citation type="submission" date="2019-05" db="EMBL/GenBank/DDBJ databases">
        <title>Another draft genome of Portunus trituberculatus and its Hox gene families provides insights of decapod evolution.</title>
        <authorList>
            <person name="Jeong J.-H."/>
            <person name="Song I."/>
            <person name="Kim S."/>
            <person name="Choi T."/>
            <person name="Kim D."/>
            <person name="Ryu S."/>
            <person name="Kim W."/>
        </authorList>
    </citation>
    <scope>NUCLEOTIDE SEQUENCE [LARGE SCALE GENOMIC DNA]</scope>
    <source>
        <tissue evidence="1">Muscle</tissue>
    </source>
</reference>
<proteinExistence type="predicted"/>
<keyword evidence="2" id="KW-1185">Reference proteome</keyword>
<evidence type="ECO:0000313" key="1">
    <source>
        <dbReference type="EMBL" id="MPC92037.1"/>
    </source>
</evidence>
<sequence>MHPHVGREPNGRLVGCLRLFGTVTVVGVRCRCRGFPSCSQGLAAGPTPLRDAHLNVSRSGCSGLIFVGEAADRSEHVQALLLCLIHFLSPGLDNLGLLFLSRLLVLLCLPCLSNILGSRLDTIFFYAFRFVMTVAEINVYFFGKFSFINFPNSHDVIVFIDFLATPSFLRLEKSEEPPEAAAAASGVFLIRCLSR</sequence>
<organism evidence="1 2">
    <name type="scientific">Portunus trituberculatus</name>
    <name type="common">Swimming crab</name>
    <name type="synonym">Neptunus trituberculatus</name>
    <dbReference type="NCBI Taxonomy" id="210409"/>
    <lineage>
        <taxon>Eukaryota</taxon>
        <taxon>Metazoa</taxon>
        <taxon>Ecdysozoa</taxon>
        <taxon>Arthropoda</taxon>
        <taxon>Crustacea</taxon>
        <taxon>Multicrustacea</taxon>
        <taxon>Malacostraca</taxon>
        <taxon>Eumalacostraca</taxon>
        <taxon>Eucarida</taxon>
        <taxon>Decapoda</taxon>
        <taxon>Pleocyemata</taxon>
        <taxon>Brachyura</taxon>
        <taxon>Eubrachyura</taxon>
        <taxon>Portunoidea</taxon>
        <taxon>Portunidae</taxon>
        <taxon>Portuninae</taxon>
        <taxon>Portunus</taxon>
    </lineage>
</organism>